<evidence type="ECO:0000313" key="3">
    <source>
        <dbReference type="Proteomes" id="UP000663828"/>
    </source>
</evidence>
<accession>A0A813XXM9</accession>
<dbReference type="InterPro" id="IPR029058">
    <property type="entry name" value="AB_hydrolase_fold"/>
</dbReference>
<sequence length="287" mass="32673">MTSAFVSVLGVRVHYNLAVPTNENRSEESGTVLLIHGFLSSTFTWQKCLQPLADQTGYRVLAYDRLGFGFTERILDGERYTRKQEEVLALELLSQLNISRNVHLVSNSSGAVIAFDMALSRSDLIQSIIYIAPYGLAGVSHTAGPISRYLIGTKPVQALMKFGLTHFLPFKNAYYNTDLAKDETIREGYLKPIRDDPLFLQSLTLFTQHHDQSASEIKWNEVDKKQKVLIIVGEQDKIVSKENTQEFYRMLKQYQHTEYVNITHCGHLPQEERPDELIGIICQFLKS</sequence>
<dbReference type="GO" id="GO:0003824">
    <property type="term" value="F:catalytic activity"/>
    <property type="evidence" value="ECO:0007669"/>
    <property type="project" value="InterPro"/>
</dbReference>
<dbReference type="InterPro" id="IPR000639">
    <property type="entry name" value="Epox_hydrolase-like"/>
</dbReference>
<reference evidence="2" key="1">
    <citation type="submission" date="2021-02" db="EMBL/GenBank/DDBJ databases">
        <authorList>
            <person name="Nowell W R."/>
        </authorList>
    </citation>
    <scope>NUCLEOTIDE SEQUENCE</scope>
</reference>
<dbReference type="PANTHER" id="PTHR43689">
    <property type="entry name" value="HYDROLASE"/>
    <property type="match status" value="1"/>
</dbReference>
<protein>
    <recommendedName>
        <fullName evidence="1">AB hydrolase-1 domain-containing protein</fullName>
    </recommendedName>
</protein>
<dbReference type="PANTHER" id="PTHR43689:SF8">
    <property type="entry name" value="ALPHA_BETA-HYDROLASES SUPERFAMILY PROTEIN"/>
    <property type="match status" value="1"/>
</dbReference>
<keyword evidence="3" id="KW-1185">Reference proteome</keyword>
<evidence type="ECO:0000313" key="2">
    <source>
        <dbReference type="EMBL" id="CAF0877251.1"/>
    </source>
</evidence>
<dbReference type="AlphaFoldDB" id="A0A813XXM9"/>
<dbReference type="PRINTS" id="PR00412">
    <property type="entry name" value="EPOXHYDRLASE"/>
</dbReference>
<dbReference type="Gene3D" id="3.40.50.1820">
    <property type="entry name" value="alpha/beta hydrolase"/>
    <property type="match status" value="1"/>
</dbReference>
<feature type="domain" description="AB hydrolase-1" evidence="1">
    <location>
        <begin position="32"/>
        <end position="278"/>
    </location>
</feature>
<comment type="caution">
    <text evidence="2">The sequence shown here is derived from an EMBL/GenBank/DDBJ whole genome shotgun (WGS) entry which is preliminary data.</text>
</comment>
<dbReference type="PRINTS" id="PR00111">
    <property type="entry name" value="ABHYDROLASE"/>
</dbReference>
<organism evidence="2 3">
    <name type="scientific">Adineta ricciae</name>
    <name type="common">Rotifer</name>
    <dbReference type="NCBI Taxonomy" id="249248"/>
    <lineage>
        <taxon>Eukaryota</taxon>
        <taxon>Metazoa</taxon>
        <taxon>Spiralia</taxon>
        <taxon>Gnathifera</taxon>
        <taxon>Rotifera</taxon>
        <taxon>Eurotatoria</taxon>
        <taxon>Bdelloidea</taxon>
        <taxon>Adinetida</taxon>
        <taxon>Adinetidae</taxon>
        <taxon>Adineta</taxon>
    </lineage>
</organism>
<dbReference type="InterPro" id="IPR000073">
    <property type="entry name" value="AB_hydrolase_1"/>
</dbReference>
<name>A0A813XXM9_ADIRI</name>
<proteinExistence type="predicted"/>
<evidence type="ECO:0000259" key="1">
    <source>
        <dbReference type="Pfam" id="PF12697"/>
    </source>
</evidence>
<dbReference type="Pfam" id="PF12697">
    <property type="entry name" value="Abhydrolase_6"/>
    <property type="match status" value="1"/>
</dbReference>
<gene>
    <name evidence="2" type="ORF">XAT740_LOCUS6808</name>
</gene>
<dbReference type="SUPFAM" id="SSF53474">
    <property type="entry name" value="alpha/beta-Hydrolases"/>
    <property type="match status" value="1"/>
</dbReference>
<dbReference type="EMBL" id="CAJNOR010000313">
    <property type="protein sequence ID" value="CAF0877251.1"/>
    <property type="molecule type" value="Genomic_DNA"/>
</dbReference>
<dbReference type="Proteomes" id="UP000663828">
    <property type="component" value="Unassembled WGS sequence"/>
</dbReference>